<gene>
    <name evidence="3" type="primary">M83</name>
</gene>
<proteinExistence type="predicted"/>
<feature type="transmembrane region" description="Helical" evidence="1">
    <location>
        <begin position="107"/>
        <end position="126"/>
    </location>
</feature>
<evidence type="ECO:0000313" key="3">
    <source>
        <dbReference type="EMBL" id="WEG68941.1"/>
    </source>
</evidence>
<evidence type="ECO:0000256" key="1">
    <source>
        <dbReference type="SAM" id="Phobius"/>
    </source>
</evidence>
<accession>A0A9Y1ILD0</accession>
<keyword evidence="1" id="KW-1133">Transmembrane helix</keyword>
<dbReference type="EMBL" id="OP429138">
    <property type="protein sequence ID" value="WEG71169.1"/>
    <property type="molecule type" value="Genomic_DNA"/>
</dbReference>
<keyword evidence="1" id="KW-0812">Transmembrane</keyword>
<keyword evidence="1" id="KW-0472">Membrane</keyword>
<reference evidence="3" key="1">
    <citation type="submission" date="2022-09" db="EMBL/GenBank/DDBJ databases">
        <authorList>
            <person name="Vucak M."/>
            <person name="Davison A.J."/>
        </authorList>
    </citation>
    <scope>NUCLEOTIDE SEQUENCE</scope>
    <source>
        <strain evidence="2">Mnat29</strain>
        <strain evidence="3">Mnat36</strain>
    </source>
</reference>
<dbReference type="Pfam" id="PF05784">
    <property type="entry name" value="Herpes_UL82_83"/>
    <property type="match status" value="1"/>
</dbReference>
<dbReference type="EMBL" id="OP429122">
    <property type="protein sequence ID" value="WEG68941.1"/>
    <property type="molecule type" value="Genomic_DNA"/>
</dbReference>
<organism evidence="3">
    <name type="scientific">Mastomys natalensis cytomegalovirus 1</name>
    <dbReference type="NCBI Taxonomy" id="2973541"/>
    <lineage>
        <taxon>Viruses</taxon>
        <taxon>Duplodnaviria</taxon>
        <taxon>Heunggongvirae</taxon>
        <taxon>Peploviricota</taxon>
        <taxon>Herviviricetes</taxon>
        <taxon>Herpesvirales</taxon>
        <taxon>Orthoherpesviridae</taxon>
        <taxon>Betaherpesvirinae</taxon>
        <taxon>Muromegalovirus</taxon>
    </lineage>
</organism>
<protein>
    <submittedName>
        <fullName evidence="3">Tegument protein pp65</fullName>
    </submittedName>
</protein>
<reference evidence="3" key="2">
    <citation type="submission" date="2023-06" db="EMBL/GenBank/DDBJ databases">
        <title>Isolation and genome sequencing of cytomegaloviruses from Natal multimammate mice (Mastomys natalensis).</title>
        <authorList>
            <person name="Jarvis M.A."/>
            <person name="Davison A.J."/>
        </authorList>
    </citation>
    <scope>NUCLEOTIDE SEQUENCE</scope>
    <source>
        <strain evidence="2">Mnat29</strain>
        <strain evidence="3">Mnat36</strain>
    </source>
</reference>
<evidence type="ECO:0000313" key="2">
    <source>
        <dbReference type="EMBL" id="WEG68805.1"/>
    </source>
</evidence>
<sequence length="564" mass="63625">MNQTEIINPTDPRSKSPIGGARVLIIHSQPKITFTPKEWKQLSTKISILLRQPSVLCVCSVFMPMGYDKTCTLRTVFYAVDSSHGVGDLNIRVYNIDDNKKVKGSDIYYCVFAIVLCDVVLMPLSLQRFDTRRDDVTTTVAAKVTTTSTKTGQKVLRISVNKLKWSVQDNKEYKNTVISIQLPGVDVRKIMGFNPHTCSDTGIIFHAAEIQKGSDVIVLRLRYPKESQPPDSFVALLTLLWQQAHVFMRNLSNPTLRKLPVNGFRVQPDYAITARAGETILINCDVSYSSDYFTALFLPYDVPGLDIHLMTWVPNAKLSIPVTALVDTHLQANTPLGEIRFLPESTLETRKDRKGQLTAGQIGIVGRGPGTYYIHESQSDDEYDGSDEMVDYYEPPDDSGDEVDIAEIDALAAAEAELRNSRPGAPLSGPEPQDPYPRDSFGFYDRFRHGQPGPQPDIENLATVRRAIRDRRSAIENQHEDEDDDFATNFKIRLDPLNVRLLDSGLAPFTFRVPATSFDNRSYPLRYTFLEHDRNTVYFQYTLLSVKKTSKQTREPAHHQSIRT</sequence>
<dbReference type="InterPro" id="IPR008649">
    <property type="entry name" value="Herpes_UL82/UL83"/>
</dbReference>
<dbReference type="EMBL" id="OP429121">
    <property type="protein sequence ID" value="WEG68805.1"/>
    <property type="molecule type" value="Genomic_DNA"/>
</dbReference>
<name>A0A9Y1ILD0_9BETA</name>